<evidence type="ECO:0000256" key="1">
    <source>
        <dbReference type="SAM" id="MobiDB-lite"/>
    </source>
</evidence>
<sequence>MLPDKTMWRTIPSGEPATQPEKARDAIGSLAFAKQPRMSVFSSLYQAWTASWKVSRERGEQGKLMTESDVSSNRSPVRMWKVPLDDS</sequence>
<organism evidence="2 3">
    <name type="scientific">Candidatus Methylacidiphilum fumarolicum</name>
    <dbReference type="NCBI Taxonomy" id="591154"/>
    <lineage>
        <taxon>Bacteria</taxon>
        <taxon>Pseudomonadati</taxon>
        <taxon>Verrucomicrobiota</taxon>
        <taxon>Methylacidiphilae</taxon>
        <taxon>Methylacidiphilales</taxon>
        <taxon>Methylacidiphilaceae</taxon>
        <taxon>Methylacidiphilum (ex Ratnadevi et al. 2023)</taxon>
    </lineage>
</organism>
<dbReference type="Proteomes" id="UP001161497">
    <property type="component" value="Chromosome"/>
</dbReference>
<keyword evidence="3" id="KW-1185">Reference proteome</keyword>
<proteinExistence type="predicted"/>
<dbReference type="EMBL" id="OX458932">
    <property type="protein sequence ID" value="CAI9085212.1"/>
    <property type="molecule type" value="Genomic_DNA"/>
</dbReference>
<protein>
    <submittedName>
        <fullName evidence="2">Uncharacterized protein</fullName>
    </submittedName>
</protein>
<gene>
    <name evidence="2" type="ORF">MFUM_0833</name>
</gene>
<evidence type="ECO:0000313" key="3">
    <source>
        <dbReference type="Proteomes" id="UP001161497"/>
    </source>
</evidence>
<reference evidence="2" key="1">
    <citation type="submission" date="2023-03" db="EMBL/GenBank/DDBJ databases">
        <authorList>
            <person name="Cremers G."/>
            <person name="Picone N."/>
        </authorList>
    </citation>
    <scope>NUCLEOTIDE SEQUENCE</scope>
    <source>
        <strain evidence="2">Sample_alias</strain>
    </source>
</reference>
<evidence type="ECO:0000313" key="2">
    <source>
        <dbReference type="EMBL" id="CAI9085212.1"/>
    </source>
</evidence>
<accession>A0ABM9IC31</accession>
<name>A0ABM9IC31_9BACT</name>
<feature type="region of interest" description="Disordered" evidence="1">
    <location>
        <begin position="56"/>
        <end position="75"/>
    </location>
</feature>
<feature type="region of interest" description="Disordered" evidence="1">
    <location>
        <begin position="1"/>
        <end position="23"/>
    </location>
</feature>